<dbReference type="EMBL" id="LK052944">
    <property type="protein sequence ID" value="CDR44514.1"/>
    <property type="molecule type" value="Genomic_DNA"/>
</dbReference>
<dbReference type="GO" id="GO:0005743">
    <property type="term" value="C:mitochondrial inner membrane"/>
    <property type="evidence" value="ECO:0007669"/>
    <property type="project" value="UniProtKB-SubCell"/>
</dbReference>
<feature type="region of interest" description="Disordered" evidence="11">
    <location>
        <begin position="1"/>
        <end position="117"/>
    </location>
</feature>
<evidence type="ECO:0000256" key="1">
    <source>
        <dbReference type="ARBA" id="ARBA00004273"/>
    </source>
</evidence>
<comment type="catalytic activity">
    <reaction evidence="10">
        <text>holo-[cytochrome c] = apo-[cytochrome c] + heme b</text>
        <dbReference type="Rhea" id="RHEA:22648"/>
        <dbReference type="Rhea" id="RHEA-COMP:10725"/>
        <dbReference type="Rhea" id="RHEA-COMP:10726"/>
        <dbReference type="ChEBI" id="CHEBI:29950"/>
        <dbReference type="ChEBI" id="CHEBI:60344"/>
        <dbReference type="ChEBI" id="CHEBI:83739"/>
        <dbReference type="EC" id="4.4.1.17"/>
    </reaction>
</comment>
<accession>A0A061B3P4</accession>
<comment type="function">
    <text evidence="10">Lyase that catalyzes the covalent linking of the heme group to the cytochrome C apoprotein to produce the mature functional cytochrome.</text>
</comment>
<feature type="compositionally biased region" description="Polar residues" evidence="11">
    <location>
        <begin position="7"/>
        <end position="21"/>
    </location>
</feature>
<organism evidence="12">
    <name type="scientific">Rhodotorula toruloides</name>
    <name type="common">Yeast</name>
    <name type="synonym">Rhodosporidium toruloides</name>
    <dbReference type="NCBI Taxonomy" id="5286"/>
    <lineage>
        <taxon>Eukaryota</taxon>
        <taxon>Fungi</taxon>
        <taxon>Dikarya</taxon>
        <taxon>Basidiomycota</taxon>
        <taxon>Pucciniomycotina</taxon>
        <taxon>Microbotryomycetes</taxon>
        <taxon>Sporidiobolales</taxon>
        <taxon>Sporidiobolaceae</taxon>
        <taxon>Rhodotorula</taxon>
    </lineage>
</organism>
<evidence type="ECO:0000256" key="6">
    <source>
        <dbReference type="ARBA" id="ARBA00023004"/>
    </source>
</evidence>
<feature type="compositionally biased region" description="Low complexity" evidence="11">
    <location>
        <begin position="35"/>
        <end position="54"/>
    </location>
</feature>
<dbReference type="AlphaFoldDB" id="A0A061B3P4"/>
<dbReference type="GO" id="GO:0046872">
    <property type="term" value="F:metal ion binding"/>
    <property type="evidence" value="ECO:0007669"/>
    <property type="project" value="UniProtKB-KW"/>
</dbReference>
<keyword evidence="8 10" id="KW-0472">Membrane</keyword>
<evidence type="ECO:0000256" key="10">
    <source>
        <dbReference type="RuleBase" id="RU363130"/>
    </source>
</evidence>
<dbReference type="PROSITE" id="PS00822">
    <property type="entry name" value="CYTO_HEME_LYASE_2"/>
    <property type="match status" value="1"/>
</dbReference>
<evidence type="ECO:0000256" key="4">
    <source>
        <dbReference type="ARBA" id="ARBA00022723"/>
    </source>
</evidence>
<reference evidence="12" key="1">
    <citation type="journal article" date="2014" name="Genome Announc.">
        <title>Draft genome sequence of Rhodosporidium toruloides CECT1137, an oleaginous yeast of biotechnological interest.</title>
        <authorList>
            <person name="Morin N."/>
            <person name="Calcas X."/>
            <person name="Devillers H."/>
            <person name="Durrens P."/>
            <person name="Sherman D.J."/>
            <person name="Nicaud J.-M."/>
            <person name="Neuveglise C."/>
        </authorList>
    </citation>
    <scope>NUCLEOTIDE SEQUENCE</scope>
    <source>
        <strain evidence="12">CECT1137</strain>
    </source>
</reference>
<dbReference type="PANTHER" id="PTHR12743:SF0">
    <property type="entry name" value="HOLOCYTOCHROME C-TYPE SYNTHASE"/>
    <property type="match status" value="1"/>
</dbReference>
<feature type="compositionally biased region" description="Low complexity" evidence="11">
    <location>
        <begin position="230"/>
        <end position="248"/>
    </location>
</feature>
<evidence type="ECO:0000256" key="3">
    <source>
        <dbReference type="ARBA" id="ARBA00022617"/>
    </source>
</evidence>
<keyword evidence="5 10" id="KW-0999">Mitochondrion inner membrane</keyword>
<keyword evidence="3 10" id="KW-0349">Heme</keyword>
<evidence type="ECO:0000256" key="9">
    <source>
        <dbReference type="ARBA" id="ARBA00023239"/>
    </source>
</evidence>
<dbReference type="GO" id="GO:0004408">
    <property type="term" value="F:holocytochrome-c synthase activity"/>
    <property type="evidence" value="ECO:0007669"/>
    <property type="project" value="UniProtKB-EC"/>
</dbReference>
<keyword evidence="9 10" id="KW-0456">Lyase</keyword>
<dbReference type="Pfam" id="PF01265">
    <property type="entry name" value="Cyto_heme_lyase"/>
    <property type="match status" value="1"/>
</dbReference>
<gene>
    <name evidence="12" type="ORF">RHTO0S_09e05314g</name>
</gene>
<keyword evidence="4 10" id="KW-0479">Metal-binding</keyword>
<feature type="compositionally biased region" description="Low complexity" evidence="11">
    <location>
        <begin position="74"/>
        <end position="88"/>
    </location>
</feature>
<keyword evidence="6 10" id="KW-0408">Iron</keyword>
<dbReference type="InterPro" id="IPR000511">
    <property type="entry name" value="Holocyt_c/c1_synthase"/>
</dbReference>
<comment type="subcellular location">
    <subcellularLocation>
        <location evidence="1 10">Mitochondrion inner membrane</location>
    </subcellularLocation>
</comment>
<comment type="similarity">
    <text evidence="2 10">Belongs to the cytochrome c-type heme lyase family.</text>
</comment>
<evidence type="ECO:0000256" key="2">
    <source>
        <dbReference type="ARBA" id="ARBA00007255"/>
    </source>
</evidence>
<dbReference type="EC" id="4.4.1.17" evidence="10"/>
<dbReference type="PROSITE" id="PS00821">
    <property type="entry name" value="CYTO_HEME_LYASE_1"/>
    <property type="match status" value="1"/>
</dbReference>
<proteinExistence type="inferred from homology"/>
<sequence length="336" mass="36572">MVWPFTGTATAPAQPTEQQSACPVDHTTRQSWLTANPSASASSPAAPHSFPASDPRAKHLSTEREVSTIPRWFPSSSASTPSAASTSAIKDAHPSSDDPPPACPMHEQNVNSAEAAATVPSEENWVYPSPASFYTALQRKERNPRAEDMDVVVPIHNAVNERVWQQILDWERKAMGLKEGEETGSRLVSFVGKPKEMSPRARWKSMIGYTAPFDRHDWIVDRPLQPPALPAASSSSPSSAVTPAPSSPDLTPSSLRIRYVIDFYTGRSPSAPLILPPSPSNPDKGPEEVFRPNLAFFIDARPALDGWEGVRMRFNRFWGLDAGQEAQGAQARVAGK</sequence>
<evidence type="ECO:0000256" key="7">
    <source>
        <dbReference type="ARBA" id="ARBA00023128"/>
    </source>
</evidence>
<keyword evidence="7 10" id="KW-0496">Mitochondrion</keyword>
<evidence type="ECO:0000256" key="11">
    <source>
        <dbReference type="SAM" id="MobiDB-lite"/>
    </source>
</evidence>
<name>A0A061B3P4_RHOTO</name>
<dbReference type="OrthoDB" id="4243at2759"/>
<feature type="compositionally biased region" description="Basic and acidic residues" evidence="11">
    <location>
        <begin position="55"/>
        <end position="66"/>
    </location>
</feature>
<protein>
    <recommendedName>
        <fullName evidence="10">Holocytochrome c-type synthase</fullName>
        <ecNumber evidence="10">4.4.1.17</ecNumber>
    </recommendedName>
</protein>
<evidence type="ECO:0000256" key="8">
    <source>
        <dbReference type="ARBA" id="ARBA00023136"/>
    </source>
</evidence>
<feature type="region of interest" description="Disordered" evidence="11">
    <location>
        <begin position="224"/>
        <end position="250"/>
    </location>
</feature>
<evidence type="ECO:0000313" key="12">
    <source>
        <dbReference type="EMBL" id="CDR44514.1"/>
    </source>
</evidence>
<evidence type="ECO:0000256" key="5">
    <source>
        <dbReference type="ARBA" id="ARBA00022792"/>
    </source>
</evidence>
<dbReference type="PANTHER" id="PTHR12743">
    <property type="entry name" value="CYTOCHROME C1 HEME LYASE"/>
    <property type="match status" value="1"/>
</dbReference>